<dbReference type="InterPro" id="IPR054202">
    <property type="entry name" value="DUF6907"/>
</dbReference>
<dbReference type="AlphaFoldDB" id="A0A7R7DRG5"/>
<dbReference type="RefSeq" id="WP_203962759.1">
    <property type="nucleotide sequence ID" value="NZ_AP023355.1"/>
</dbReference>
<accession>A0A7R7DRG5</accession>
<evidence type="ECO:0000313" key="2">
    <source>
        <dbReference type="Proteomes" id="UP000611640"/>
    </source>
</evidence>
<proteinExistence type="predicted"/>
<name>A0A7R7DRG5_9ACTN</name>
<dbReference type="Pfam" id="PF21848">
    <property type="entry name" value="DUF6907"/>
    <property type="match status" value="1"/>
</dbReference>
<organism evidence="1 2">
    <name type="scientific">Actinocatenispora thailandica</name>
    <dbReference type="NCBI Taxonomy" id="227318"/>
    <lineage>
        <taxon>Bacteria</taxon>
        <taxon>Bacillati</taxon>
        <taxon>Actinomycetota</taxon>
        <taxon>Actinomycetes</taxon>
        <taxon>Micromonosporales</taxon>
        <taxon>Micromonosporaceae</taxon>
        <taxon>Actinocatenispora</taxon>
    </lineage>
</organism>
<keyword evidence="2" id="KW-1185">Reference proteome</keyword>
<sequence length="138" mass="16035">MSDQQTDRWTEGWLAGIQRGSRERRTGEADRAFWQAGPCRAWCTTIHQDGDRPEDRYHYSNNLSVTLRTEDMRESDPTEIRIHLMQHERERDARLHLGEGEMRGFHLTLNEAESLMENIAQVIKMAANDTSDNQLHAA</sequence>
<evidence type="ECO:0000313" key="1">
    <source>
        <dbReference type="EMBL" id="BCJ36371.1"/>
    </source>
</evidence>
<dbReference type="EMBL" id="AP023355">
    <property type="protein sequence ID" value="BCJ36371.1"/>
    <property type="molecule type" value="Genomic_DNA"/>
</dbReference>
<reference evidence="1 2" key="1">
    <citation type="submission" date="2020-08" db="EMBL/GenBank/DDBJ databases">
        <title>Whole genome shotgun sequence of Actinocatenispora thailandica NBRC 105041.</title>
        <authorList>
            <person name="Komaki H."/>
            <person name="Tamura T."/>
        </authorList>
    </citation>
    <scope>NUCLEOTIDE SEQUENCE [LARGE SCALE GENOMIC DNA]</scope>
    <source>
        <strain evidence="1 2">NBRC 105041</strain>
    </source>
</reference>
<dbReference type="KEGG" id="atl:Athai_38740"/>
<gene>
    <name evidence="1" type="ORF">Athai_38740</name>
</gene>
<protein>
    <submittedName>
        <fullName evidence="1">Uncharacterized protein</fullName>
    </submittedName>
</protein>
<dbReference type="Proteomes" id="UP000611640">
    <property type="component" value="Chromosome"/>
</dbReference>